<evidence type="ECO:0000313" key="3">
    <source>
        <dbReference type="Proteomes" id="UP000663827"/>
    </source>
</evidence>
<feature type="compositionally biased region" description="Low complexity" evidence="1">
    <location>
        <begin position="116"/>
        <end position="132"/>
    </location>
</feature>
<gene>
    <name evidence="2" type="ORF">RDB_LOCUS179294</name>
</gene>
<name>A0A8H3EB65_9AGAM</name>
<proteinExistence type="predicted"/>
<protein>
    <submittedName>
        <fullName evidence="2">Uncharacterized protein</fullName>
    </submittedName>
</protein>
<comment type="caution">
    <text evidence="2">The sequence shown here is derived from an EMBL/GenBank/DDBJ whole genome shotgun (WGS) entry which is preliminary data.</text>
</comment>
<reference evidence="2" key="1">
    <citation type="submission" date="2021-01" db="EMBL/GenBank/DDBJ databases">
        <authorList>
            <person name="Kaushik A."/>
        </authorList>
    </citation>
    <scope>NUCLEOTIDE SEQUENCE</scope>
    <source>
        <strain evidence="2">AG5</strain>
    </source>
</reference>
<sequence>MAAGTDTDEDEEESDESSEDDVPLNTLAPVKRPGSAASTAASVRPGPRPSAPLPQTRATAPLISIPGVTSPPPRPPRNNRVPGVGVTRNSSLRGSRSVEDLGRKPVAVRPGPRPFAASPPSSTGDSSSGKAPLTPRDGSEAGRGRSDEARRRERRRSEAKKSVELANVINGPGPVPDDDEDHSQLGHAMMGMGWNQSGFFAPPFSTSQSMPFLHPQLTGGQPMPMGFMPPPPPLGASEAYLQAHHQAMMIAKQTYLSAVAQQAMAAATEQWERSSNMGGSVYGGSQMSMNMMMPMMSMYAGSSYAASAYEGSAAGWGSASAYGGGSRSVYGGRNEFSGARSEFGGGMRGKPGQARPRGKTQTGGSDGRREPVPPSTWTTRRKGL</sequence>
<dbReference type="AlphaFoldDB" id="A0A8H3EB65"/>
<feature type="compositionally biased region" description="Basic and acidic residues" evidence="1">
    <location>
        <begin position="137"/>
        <end position="163"/>
    </location>
</feature>
<evidence type="ECO:0000256" key="1">
    <source>
        <dbReference type="SAM" id="MobiDB-lite"/>
    </source>
</evidence>
<accession>A0A8H3EB65</accession>
<dbReference type="Proteomes" id="UP000663827">
    <property type="component" value="Unassembled WGS sequence"/>
</dbReference>
<feature type="compositionally biased region" description="Acidic residues" evidence="1">
    <location>
        <begin position="1"/>
        <end position="22"/>
    </location>
</feature>
<feature type="region of interest" description="Disordered" evidence="1">
    <location>
        <begin position="330"/>
        <end position="384"/>
    </location>
</feature>
<dbReference type="EMBL" id="CAJNJQ010006419">
    <property type="protein sequence ID" value="CAE7228028.1"/>
    <property type="molecule type" value="Genomic_DNA"/>
</dbReference>
<evidence type="ECO:0000313" key="2">
    <source>
        <dbReference type="EMBL" id="CAE7228028.1"/>
    </source>
</evidence>
<organism evidence="2 3">
    <name type="scientific">Rhizoctonia solani</name>
    <dbReference type="NCBI Taxonomy" id="456999"/>
    <lineage>
        <taxon>Eukaryota</taxon>
        <taxon>Fungi</taxon>
        <taxon>Dikarya</taxon>
        <taxon>Basidiomycota</taxon>
        <taxon>Agaricomycotina</taxon>
        <taxon>Agaricomycetes</taxon>
        <taxon>Cantharellales</taxon>
        <taxon>Ceratobasidiaceae</taxon>
        <taxon>Rhizoctonia</taxon>
    </lineage>
</organism>
<feature type="region of interest" description="Disordered" evidence="1">
    <location>
        <begin position="1"/>
        <end position="179"/>
    </location>
</feature>